<dbReference type="EMBL" id="NAJO01000016">
    <property type="protein sequence ID" value="OQO06607.1"/>
    <property type="molecule type" value="Genomic_DNA"/>
</dbReference>
<dbReference type="Proteomes" id="UP000192596">
    <property type="component" value="Unassembled WGS sequence"/>
</dbReference>
<evidence type="ECO:0000313" key="2">
    <source>
        <dbReference type="Proteomes" id="UP000192596"/>
    </source>
</evidence>
<sequence>MERLHWVAASPVFRKGVRELIFDTASYCARPQEGERGNFAKCMVEQCTESALTDVGLPGCNTELGVAHYAALLQRLEQAHRDEDRALSACLENPRDLDTALMALERCHTLTITTWSGPGKNFLTMDSLTGRNGAVPPPIAELMNRQQSFAIQNAARCMLLGDPNQPRHRFTALNLRSADCNMNVSCTRNSQGLRLPGFAMMWHMTNPFGPTAPRGYMAASSLRRLRLELELETLDCIPLGAFEAAKRDASFATLWPLAADLQELDLEIRTRAPILNNEDRVNSCVLAMNSTLSKPSTRPFFPSLTAPTLRSTWLETEHLIAFITAHKGTLQHISLQEITLGNGDGHKRPHRFEPWLYLRPHFSNYMSDYVHTPNPPGRAWMAFTTTPGTYQQPWLGIMRACQNISALRVWIFMHPPQVRSGSCLRKMTRANCSSLG</sequence>
<accession>A0A1V8T5B7</accession>
<dbReference type="AlphaFoldDB" id="A0A1V8T5B7"/>
<evidence type="ECO:0000313" key="1">
    <source>
        <dbReference type="EMBL" id="OQO06607.1"/>
    </source>
</evidence>
<keyword evidence="2" id="KW-1185">Reference proteome</keyword>
<proteinExistence type="predicted"/>
<protein>
    <submittedName>
        <fullName evidence="1">Uncharacterized protein</fullName>
    </submittedName>
</protein>
<gene>
    <name evidence="1" type="ORF">B0A48_08392</name>
</gene>
<dbReference type="InParanoid" id="A0A1V8T5B7"/>
<organism evidence="1 2">
    <name type="scientific">Cryoendolithus antarcticus</name>
    <dbReference type="NCBI Taxonomy" id="1507870"/>
    <lineage>
        <taxon>Eukaryota</taxon>
        <taxon>Fungi</taxon>
        <taxon>Dikarya</taxon>
        <taxon>Ascomycota</taxon>
        <taxon>Pezizomycotina</taxon>
        <taxon>Dothideomycetes</taxon>
        <taxon>Dothideomycetidae</taxon>
        <taxon>Cladosporiales</taxon>
        <taxon>Cladosporiaceae</taxon>
        <taxon>Cryoendolithus</taxon>
    </lineage>
</organism>
<reference evidence="2" key="1">
    <citation type="submission" date="2017-03" db="EMBL/GenBank/DDBJ databases">
        <title>Genomes of endolithic fungi from Antarctica.</title>
        <authorList>
            <person name="Coleine C."/>
            <person name="Masonjones S."/>
            <person name="Stajich J.E."/>
        </authorList>
    </citation>
    <scope>NUCLEOTIDE SEQUENCE [LARGE SCALE GENOMIC DNA]</scope>
    <source>
        <strain evidence="2">CCFEE 5527</strain>
    </source>
</reference>
<comment type="caution">
    <text evidence="1">The sequence shown here is derived from an EMBL/GenBank/DDBJ whole genome shotgun (WGS) entry which is preliminary data.</text>
</comment>
<name>A0A1V8T5B7_9PEZI</name>